<comment type="caution">
    <text evidence="7">Lacks conserved residue(s) required for the propagation of feature annotation.</text>
</comment>
<dbReference type="PRINTS" id="PR00079">
    <property type="entry name" value="G6PDHDRGNASE"/>
</dbReference>
<dbReference type="Gene3D" id="3.40.50.720">
    <property type="entry name" value="NAD(P)-binding Rossmann-like Domain"/>
    <property type="match status" value="1"/>
</dbReference>
<dbReference type="NCBIfam" id="NF009492">
    <property type="entry name" value="PRK12853.1-3"/>
    <property type="match status" value="1"/>
</dbReference>
<dbReference type="GO" id="GO:0005829">
    <property type="term" value="C:cytosol"/>
    <property type="evidence" value="ECO:0007669"/>
    <property type="project" value="TreeGrafter"/>
</dbReference>
<protein>
    <recommendedName>
        <fullName evidence="7">Glucose-6-phosphate 1-dehydrogenase</fullName>
        <shortName evidence="7">G6PD</shortName>
        <ecNumber evidence="7">1.1.1.49</ecNumber>
    </recommendedName>
</protein>
<sequence length="514" mass="56794">MAGETVVLGQKVLAPDAAPAPASTFFIFGASGDLTQRLLLPSLYNLANEGVLSDDFAIIGVDRVEQSEEAYRAYLTEATKGLPGSCDVGGTTWSWLISRIGYIAGDFEDPATYGRIRERLEQRAGQTGNAVFYLAVAPRFFAAISEQLGAADLLKEAEGAFRHIVVEKPFGTDLPSARALNKRLLTVADERQIYRIDHFLGKETVQNMMALRFGNGIFEPIWSKEYIDHIQITAAETVTVEKRGRFYDATGALRDMVPNHMFQLLAMTAMEPPNSFDADAVRTEKTKVIEAIRHMKPSDAIGAAVRGQYRAGIVNGQAVKDYRAEQDVAPDSRTETYVALKCFVDSWRWNGVPFYVRTGKALSARRTEIVIQFKRAPGVLFRHLPTALKPNVMVIHVQPDEGVSLRFAAKVPGRKVRLSEVQMDFKYTDYFKAAPSTGYETLIYDCLCGDPTLFQRADTIEAGWEAVEPIIDAVAGGEDEVQFYSAGSSGPAMSDVMLAQDGFQWLSLERNRAP</sequence>
<evidence type="ECO:0000256" key="5">
    <source>
        <dbReference type="ARBA" id="ARBA00023002"/>
    </source>
</evidence>
<reference evidence="10" key="2">
    <citation type="submission" date="2023-01" db="EMBL/GenBank/DDBJ databases">
        <authorList>
            <person name="Sun Q."/>
            <person name="Evtushenko L."/>
        </authorList>
    </citation>
    <scope>NUCLEOTIDE SEQUENCE</scope>
    <source>
        <strain evidence="10">VKM B-2789</strain>
    </source>
</reference>
<comment type="function">
    <text evidence="7">Catalyzes the oxidation of glucose 6-phosphate to 6-phosphogluconolactone.</text>
</comment>
<feature type="domain" description="Glucose-6-phosphate dehydrogenase C-terminal" evidence="9">
    <location>
        <begin position="209"/>
        <end position="505"/>
    </location>
</feature>
<feature type="binding site" evidence="7">
    <location>
        <position position="236"/>
    </location>
    <ligand>
        <name>substrate</name>
    </ligand>
</feature>
<dbReference type="PIRSF" id="PIRSF000110">
    <property type="entry name" value="G6PD"/>
    <property type="match status" value="1"/>
</dbReference>
<dbReference type="SUPFAM" id="SSF55347">
    <property type="entry name" value="Glyceraldehyde-3-phosphate dehydrogenase-like, C-terminal domain"/>
    <property type="match status" value="1"/>
</dbReference>
<dbReference type="Pfam" id="PF02781">
    <property type="entry name" value="G6PD_C"/>
    <property type="match status" value="1"/>
</dbReference>
<dbReference type="Proteomes" id="UP001143330">
    <property type="component" value="Unassembled WGS sequence"/>
</dbReference>
<feature type="binding site" evidence="7">
    <location>
        <position position="168"/>
    </location>
    <ligand>
        <name>NADP(+)</name>
        <dbReference type="ChEBI" id="CHEBI:58349"/>
    </ligand>
</feature>
<comment type="catalytic activity">
    <reaction evidence="7">
        <text>D-glucose 6-phosphate + NADP(+) = 6-phospho-D-glucono-1,5-lactone + NADPH + H(+)</text>
        <dbReference type="Rhea" id="RHEA:15841"/>
        <dbReference type="ChEBI" id="CHEBI:15378"/>
        <dbReference type="ChEBI" id="CHEBI:57783"/>
        <dbReference type="ChEBI" id="CHEBI:57955"/>
        <dbReference type="ChEBI" id="CHEBI:58349"/>
        <dbReference type="ChEBI" id="CHEBI:61548"/>
        <dbReference type="EC" id="1.1.1.49"/>
    </reaction>
</comment>
<keyword evidence="5 7" id="KW-0560">Oxidoreductase</keyword>
<accession>A0A9W6JTI1</accession>
<evidence type="ECO:0000259" key="9">
    <source>
        <dbReference type="Pfam" id="PF02781"/>
    </source>
</evidence>
<feature type="binding site" evidence="7">
    <location>
        <position position="360"/>
    </location>
    <ligand>
        <name>substrate</name>
    </ligand>
</feature>
<feature type="binding site" evidence="7">
    <location>
        <begin position="106"/>
        <end position="107"/>
    </location>
    <ligand>
        <name>NADP(+)</name>
        <dbReference type="ChEBI" id="CHEBI:58349"/>
    </ligand>
</feature>
<keyword evidence="6 7" id="KW-0119">Carbohydrate metabolism</keyword>
<gene>
    <name evidence="10" type="primary">zwf_1</name>
    <name evidence="7" type="synonym">zwf</name>
    <name evidence="10" type="ORF">GCM10017653_15450</name>
</gene>
<dbReference type="PANTHER" id="PTHR23429:SF0">
    <property type="entry name" value="GLUCOSE-6-PHOSPHATE 1-DEHYDROGENASE"/>
    <property type="match status" value="1"/>
</dbReference>
<evidence type="ECO:0000256" key="7">
    <source>
        <dbReference type="HAMAP-Rule" id="MF_00966"/>
    </source>
</evidence>
<dbReference type="GO" id="GO:0004345">
    <property type="term" value="F:glucose-6-phosphate dehydrogenase activity"/>
    <property type="evidence" value="ECO:0007669"/>
    <property type="project" value="UniProtKB-UniRule"/>
</dbReference>
<dbReference type="EMBL" id="BSFM01000007">
    <property type="protein sequence ID" value="GLK83476.1"/>
    <property type="molecule type" value="Genomic_DNA"/>
</dbReference>
<feature type="binding site" evidence="7">
    <location>
        <position position="202"/>
    </location>
    <ligand>
        <name>substrate</name>
    </ligand>
</feature>
<dbReference type="InterPro" id="IPR019796">
    <property type="entry name" value="G6P_DH_AS"/>
</dbReference>
<feature type="binding site" evidence="7">
    <location>
        <position position="198"/>
    </location>
    <ligand>
        <name>substrate</name>
    </ligand>
</feature>
<evidence type="ECO:0000259" key="8">
    <source>
        <dbReference type="Pfam" id="PF00479"/>
    </source>
</evidence>
<dbReference type="GO" id="GO:0050661">
    <property type="term" value="F:NADP binding"/>
    <property type="evidence" value="ECO:0007669"/>
    <property type="project" value="UniProtKB-UniRule"/>
</dbReference>
<dbReference type="InterPro" id="IPR022674">
    <property type="entry name" value="G6P_DH_NAD-bd"/>
</dbReference>
<dbReference type="PROSITE" id="PS00069">
    <property type="entry name" value="G6P_DEHYDROGENASE"/>
    <property type="match status" value="1"/>
</dbReference>
<feature type="binding site" evidence="7">
    <location>
        <position position="63"/>
    </location>
    <ligand>
        <name>NADP(+)</name>
        <dbReference type="ChEBI" id="CHEBI:58349"/>
    </ligand>
</feature>
<evidence type="ECO:0000256" key="2">
    <source>
        <dbReference type="ARBA" id="ARBA00009975"/>
    </source>
</evidence>
<keyword evidence="4 7" id="KW-0521">NADP</keyword>
<evidence type="ECO:0000256" key="6">
    <source>
        <dbReference type="ARBA" id="ARBA00023277"/>
    </source>
</evidence>
<organism evidence="10 11">
    <name type="scientific">Ancylobacter defluvii</name>
    <dbReference type="NCBI Taxonomy" id="1282440"/>
    <lineage>
        <taxon>Bacteria</taxon>
        <taxon>Pseudomonadati</taxon>
        <taxon>Pseudomonadota</taxon>
        <taxon>Alphaproteobacteria</taxon>
        <taxon>Hyphomicrobiales</taxon>
        <taxon>Xanthobacteraceae</taxon>
        <taxon>Ancylobacter</taxon>
    </lineage>
</organism>
<dbReference type="RefSeq" id="WP_213361757.1">
    <property type="nucleotide sequence ID" value="NZ_BSFM01000007.1"/>
</dbReference>
<dbReference type="InterPro" id="IPR022675">
    <property type="entry name" value="G6P_DH_C"/>
</dbReference>
<dbReference type="NCBIfam" id="TIGR00871">
    <property type="entry name" value="zwf"/>
    <property type="match status" value="1"/>
</dbReference>
<keyword evidence="11" id="KW-1185">Reference proteome</keyword>
<proteinExistence type="inferred from homology"/>
<comment type="pathway">
    <text evidence="1 7">Carbohydrate degradation; pentose phosphate pathway; D-ribulose 5-phosphate from D-glucose 6-phosphate (oxidative stage): step 1/3.</text>
</comment>
<dbReference type="AlphaFoldDB" id="A0A9W6JTI1"/>
<dbReference type="SUPFAM" id="SSF51735">
    <property type="entry name" value="NAD(P)-binding Rossmann-fold domains"/>
    <property type="match status" value="1"/>
</dbReference>
<dbReference type="GO" id="GO:0006006">
    <property type="term" value="P:glucose metabolic process"/>
    <property type="evidence" value="ECO:0007669"/>
    <property type="project" value="UniProtKB-KW"/>
</dbReference>
<evidence type="ECO:0000256" key="3">
    <source>
        <dbReference type="ARBA" id="ARBA00022526"/>
    </source>
</evidence>
<comment type="similarity">
    <text evidence="2 7">Belongs to the glucose-6-phosphate dehydrogenase family.</text>
</comment>
<evidence type="ECO:0000256" key="4">
    <source>
        <dbReference type="ARBA" id="ARBA00022857"/>
    </source>
</evidence>
<evidence type="ECO:0000313" key="10">
    <source>
        <dbReference type="EMBL" id="GLK83476.1"/>
    </source>
</evidence>
<dbReference type="HAMAP" id="MF_00966">
    <property type="entry name" value="G6PD"/>
    <property type="match status" value="1"/>
</dbReference>
<name>A0A9W6JTI1_9HYPH</name>
<reference evidence="10" key="1">
    <citation type="journal article" date="2014" name="Int. J. Syst. Evol. Microbiol.">
        <title>Complete genome sequence of Corynebacterium casei LMG S-19264T (=DSM 44701T), isolated from a smear-ripened cheese.</title>
        <authorList>
            <consortium name="US DOE Joint Genome Institute (JGI-PGF)"/>
            <person name="Walter F."/>
            <person name="Albersmeier A."/>
            <person name="Kalinowski J."/>
            <person name="Ruckert C."/>
        </authorList>
    </citation>
    <scope>NUCLEOTIDE SEQUENCE</scope>
    <source>
        <strain evidence="10">VKM B-2789</strain>
    </source>
</reference>
<dbReference type="Pfam" id="PF00479">
    <property type="entry name" value="G6PD_N"/>
    <property type="match status" value="1"/>
</dbReference>
<comment type="caution">
    <text evidence="10">The sequence shown here is derived from an EMBL/GenBank/DDBJ whole genome shotgun (WGS) entry which is preliminary data.</text>
</comment>
<dbReference type="Gene3D" id="3.30.360.10">
    <property type="entry name" value="Dihydrodipicolinate Reductase, domain 2"/>
    <property type="match status" value="1"/>
</dbReference>
<dbReference type="GO" id="GO:0009051">
    <property type="term" value="P:pentose-phosphate shunt, oxidative branch"/>
    <property type="evidence" value="ECO:0007669"/>
    <property type="project" value="TreeGrafter"/>
</dbReference>
<dbReference type="InterPro" id="IPR001282">
    <property type="entry name" value="G6P_DH"/>
</dbReference>
<evidence type="ECO:0000256" key="1">
    <source>
        <dbReference type="ARBA" id="ARBA00004937"/>
    </source>
</evidence>
<feature type="domain" description="Glucose-6-phosphate dehydrogenase NAD-binding" evidence="8">
    <location>
        <begin position="27"/>
        <end position="207"/>
    </location>
</feature>
<keyword evidence="3 7" id="KW-0313">Glucose metabolism</keyword>
<evidence type="ECO:0000313" key="11">
    <source>
        <dbReference type="Proteomes" id="UP001143330"/>
    </source>
</evidence>
<feature type="binding site" evidence="7">
    <location>
        <position position="255"/>
    </location>
    <ligand>
        <name>substrate</name>
    </ligand>
</feature>
<dbReference type="EC" id="1.1.1.49" evidence="7"/>
<dbReference type="InterPro" id="IPR036291">
    <property type="entry name" value="NAD(P)-bd_dom_sf"/>
</dbReference>
<dbReference type="PANTHER" id="PTHR23429">
    <property type="entry name" value="GLUCOSE-6-PHOSPHATE 1-DEHYDROGENASE G6PD"/>
    <property type="match status" value="1"/>
</dbReference>
<feature type="active site" description="Proton acceptor" evidence="7">
    <location>
        <position position="260"/>
    </location>
</feature>